<organism evidence="3 4">
    <name type="scientific">Mycolicibacterium porcinum</name>
    <dbReference type="NCBI Taxonomy" id="39693"/>
    <lineage>
        <taxon>Bacteria</taxon>
        <taxon>Bacillati</taxon>
        <taxon>Actinomycetota</taxon>
        <taxon>Actinomycetes</taxon>
        <taxon>Mycobacteriales</taxon>
        <taxon>Mycobacteriaceae</taxon>
        <taxon>Mycolicibacterium</taxon>
    </lineage>
</organism>
<dbReference type="SMART" id="SM00530">
    <property type="entry name" value="HTH_XRE"/>
    <property type="match status" value="1"/>
</dbReference>
<dbReference type="SUPFAM" id="SSF47413">
    <property type="entry name" value="lambda repressor-like DNA-binding domains"/>
    <property type="match status" value="1"/>
</dbReference>
<dbReference type="PROSITE" id="PS50943">
    <property type="entry name" value="HTH_CROC1"/>
    <property type="match status" value="1"/>
</dbReference>
<accession>A0AAW5SYE8</accession>
<dbReference type="Proteomes" id="UP001141659">
    <property type="component" value="Unassembled WGS sequence"/>
</dbReference>
<evidence type="ECO:0000313" key="3">
    <source>
        <dbReference type="EMBL" id="MCV7388205.1"/>
    </source>
</evidence>
<dbReference type="Pfam" id="PF13560">
    <property type="entry name" value="HTH_31"/>
    <property type="match status" value="1"/>
</dbReference>
<gene>
    <name evidence="3" type="ORF">H5P34_09115</name>
</gene>
<proteinExistence type="predicted"/>
<name>A0AAW5SYE8_9MYCO</name>
<comment type="caution">
    <text evidence="3">The sequence shown here is derived from an EMBL/GenBank/DDBJ whole genome shotgun (WGS) entry which is preliminary data.</text>
</comment>
<dbReference type="AlphaFoldDB" id="A0AAW5SYE8"/>
<dbReference type="RefSeq" id="WP_051577068.1">
    <property type="nucleotide sequence ID" value="NZ_JACKVC010000010.1"/>
</dbReference>
<dbReference type="CDD" id="cd00093">
    <property type="entry name" value="HTH_XRE"/>
    <property type="match status" value="1"/>
</dbReference>
<dbReference type="GO" id="GO:0003677">
    <property type="term" value="F:DNA binding"/>
    <property type="evidence" value="ECO:0007669"/>
    <property type="project" value="InterPro"/>
</dbReference>
<evidence type="ECO:0000259" key="2">
    <source>
        <dbReference type="PROSITE" id="PS50943"/>
    </source>
</evidence>
<feature type="region of interest" description="Disordered" evidence="1">
    <location>
        <begin position="1"/>
        <end position="22"/>
    </location>
</feature>
<reference evidence="3" key="2">
    <citation type="journal article" date="2022" name="BMC Genomics">
        <title>Comparative genome analysis of mycobacteria focusing on tRNA and non-coding RNA.</title>
        <authorList>
            <person name="Behra P.R.K."/>
            <person name="Pettersson B.M.F."/>
            <person name="Ramesh M."/>
            <person name="Das S."/>
            <person name="Dasgupta S."/>
            <person name="Kirsebom L.A."/>
        </authorList>
    </citation>
    <scope>NUCLEOTIDE SEQUENCE</scope>
    <source>
        <strain evidence="3">DSM 44242</strain>
    </source>
</reference>
<protein>
    <submittedName>
        <fullName evidence="3">Helix-turn-helix transcriptional regulator</fullName>
    </submittedName>
</protein>
<dbReference type="InterPro" id="IPR001387">
    <property type="entry name" value="Cro/C1-type_HTH"/>
</dbReference>
<sequence>MDENGGQGSDRSCSNAGAQLSAQRRRYVGTRIARLRAQRGYASEQLADLAGLTLDELEEIESGHRGVVFERLLDIADALDITGAELVDGMM</sequence>
<feature type="compositionally biased region" description="Polar residues" evidence="1">
    <location>
        <begin position="9"/>
        <end position="22"/>
    </location>
</feature>
<reference evidence="3" key="1">
    <citation type="submission" date="2020-07" db="EMBL/GenBank/DDBJ databases">
        <authorList>
            <person name="Pettersson B.M.F."/>
            <person name="Behra P.R.K."/>
            <person name="Ramesh M."/>
            <person name="Das S."/>
            <person name="Dasgupta S."/>
            <person name="Kirsebom L.A."/>
        </authorList>
    </citation>
    <scope>NUCLEOTIDE SEQUENCE</scope>
    <source>
        <strain evidence="3">DSM 44242</strain>
    </source>
</reference>
<feature type="domain" description="HTH cro/C1-type" evidence="2">
    <location>
        <begin position="32"/>
        <end position="86"/>
    </location>
</feature>
<dbReference type="EMBL" id="JACKVC010000010">
    <property type="protein sequence ID" value="MCV7388205.1"/>
    <property type="molecule type" value="Genomic_DNA"/>
</dbReference>
<dbReference type="Gene3D" id="1.10.260.40">
    <property type="entry name" value="lambda repressor-like DNA-binding domains"/>
    <property type="match status" value="1"/>
</dbReference>
<evidence type="ECO:0000256" key="1">
    <source>
        <dbReference type="SAM" id="MobiDB-lite"/>
    </source>
</evidence>
<evidence type="ECO:0000313" key="4">
    <source>
        <dbReference type="Proteomes" id="UP001141659"/>
    </source>
</evidence>
<dbReference type="InterPro" id="IPR010982">
    <property type="entry name" value="Lambda_DNA-bd_dom_sf"/>
</dbReference>